<accession>A0A1Q9EY26</accession>
<feature type="region of interest" description="Disordered" evidence="1">
    <location>
        <begin position="85"/>
        <end position="113"/>
    </location>
</feature>
<evidence type="ECO:0000313" key="3">
    <source>
        <dbReference type="Proteomes" id="UP000186817"/>
    </source>
</evidence>
<sequence length="113" mass="12859">MAIVVAIVLEDGNEVIRLANGQVLHLDVRDDIRENDEDNITLMMTADDPRSAIRRNLGNTKGVHSGMIYEETKKFESLYDAFDAKPRRPTRSRDRAKERLTRRNQHGELVVGG</sequence>
<evidence type="ECO:0000313" key="2">
    <source>
        <dbReference type="EMBL" id="OLQ12263.1"/>
    </source>
</evidence>
<evidence type="ECO:0000256" key="1">
    <source>
        <dbReference type="SAM" id="MobiDB-lite"/>
    </source>
</evidence>
<dbReference type="AlphaFoldDB" id="A0A1Q9EY26"/>
<reference evidence="2 3" key="1">
    <citation type="submission" date="2016-02" db="EMBL/GenBank/DDBJ databases">
        <title>Genome analysis of coral dinoflagellate symbionts highlights evolutionary adaptations to a symbiotic lifestyle.</title>
        <authorList>
            <person name="Aranda M."/>
            <person name="Li Y."/>
            <person name="Liew Y.J."/>
            <person name="Baumgarten S."/>
            <person name="Simakov O."/>
            <person name="Wilson M."/>
            <person name="Piel J."/>
            <person name="Ashoor H."/>
            <person name="Bougouffa S."/>
            <person name="Bajic V.B."/>
            <person name="Ryu T."/>
            <person name="Ravasi T."/>
            <person name="Bayer T."/>
            <person name="Micklem G."/>
            <person name="Kim H."/>
            <person name="Bhak J."/>
            <person name="Lajeunesse T.C."/>
            <person name="Voolstra C.R."/>
        </authorList>
    </citation>
    <scope>NUCLEOTIDE SEQUENCE [LARGE SCALE GENOMIC DNA]</scope>
    <source>
        <strain evidence="2 3">CCMP2467</strain>
    </source>
</reference>
<keyword evidence="3" id="KW-1185">Reference proteome</keyword>
<dbReference type="EMBL" id="LSRX01000046">
    <property type="protein sequence ID" value="OLQ12263.1"/>
    <property type="molecule type" value="Genomic_DNA"/>
</dbReference>
<feature type="compositionally biased region" description="Basic and acidic residues" evidence="1">
    <location>
        <begin position="85"/>
        <end position="101"/>
    </location>
</feature>
<name>A0A1Q9EY26_SYMMI</name>
<dbReference type="OrthoDB" id="10355748at2759"/>
<organism evidence="2 3">
    <name type="scientific">Symbiodinium microadriaticum</name>
    <name type="common">Dinoflagellate</name>
    <name type="synonym">Zooxanthella microadriatica</name>
    <dbReference type="NCBI Taxonomy" id="2951"/>
    <lineage>
        <taxon>Eukaryota</taxon>
        <taxon>Sar</taxon>
        <taxon>Alveolata</taxon>
        <taxon>Dinophyceae</taxon>
        <taxon>Suessiales</taxon>
        <taxon>Symbiodiniaceae</taxon>
        <taxon>Symbiodinium</taxon>
    </lineage>
</organism>
<protein>
    <submittedName>
        <fullName evidence="2">Uncharacterized protein</fullName>
    </submittedName>
</protein>
<comment type="caution">
    <text evidence="2">The sequence shown here is derived from an EMBL/GenBank/DDBJ whole genome shotgun (WGS) entry which is preliminary data.</text>
</comment>
<proteinExistence type="predicted"/>
<gene>
    <name evidence="2" type="ORF">AK812_SmicGene3845</name>
</gene>
<dbReference type="Proteomes" id="UP000186817">
    <property type="component" value="Unassembled WGS sequence"/>
</dbReference>